<protein>
    <submittedName>
        <fullName evidence="2">PTS sugar transporter subunit IIA</fullName>
    </submittedName>
</protein>
<dbReference type="AlphaFoldDB" id="A0A2Z6T784"/>
<dbReference type="InterPro" id="IPR002178">
    <property type="entry name" value="PTS_EIIA_type-2_dom"/>
</dbReference>
<sequence length="148" mass="17189">MTDETDRNKIFKAVYNKLYQLGYVKQEFIDNIIEREEKYPTGVSTRPLSRDLPNVAIPHTEGKYVNKRLIVPVGLKNPITFNNMVNPAEKLEVKFLFILLNKDPKMHSNMLAKIMDFLAQTPVADLNELFASTDPNYIYDFLDNNFEN</sequence>
<accession>A0A2Z6T784</accession>
<dbReference type="PROSITE" id="PS51094">
    <property type="entry name" value="PTS_EIIA_TYPE_2"/>
    <property type="match status" value="1"/>
</dbReference>
<evidence type="ECO:0000313" key="3">
    <source>
        <dbReference type="Proteomes" id="UP000257317"/>
    </source>
</evidence>
<evidence type="ECO:0000259" key="1">
    <source>
        <dbReference type="PROSITE" id="PS51094"/>
    </source>
</evidence>
<dbReference type="Gene3D" id="3.40.930.10">
    <property type="entry name" value="Mannitol-specific EII, Chain A"/>
    <property type="match status" value="1"/>
</dbReference>
<name>A0A2Z6T784_9LACO</name>
<dbReference type="InterPro" id="IPR051541">
    <property type="entry name" value="PTS_SugarTrans_NitroReg"/>
</dbReference>
<dbReference type="Proteomes" id="UP000257317">
    <property type="component" value="Unassembled WGS sequence"/>
</dbReference>
<dbReference type="PANTHER" id="PTHR47738:SF3">
    <property type="entry name" value="PHOSPHOTRANSFERASE SYSTEM MANNITOL_FRUCTOSE-SPECIFIC IIA DOMAIN CONTAINING PROTEIN"/>
    <property type="match status" value="1"/>
</dbReference>
<dbReference type="InterPro" id="IPR016152">
    <property type="entry name" value="PTrfase/Anion_transptr"/>
</dbReference>
<evidence type="ECO:0000313" key="2">
    <source>
        <dbReference type="EMBL" id="GBG05254.1"/>
    </source>
</evidence>
<dbReference type="Pfam" id="PF00359">
    <property type="entry name" value="PTS_EIIA_2"/>
    <property type="match status" value="1"/>
</dbReference>
<feature type="domain" description="PTS EIIA type-2" evidence="1">
    <location>
        <begin position="1"/>
        <end position="145"/>
    </location>
</feature>
<keyword evidence="2" id="KW-0813">Transport</keyword>
<comment type="caution">
    <text evidence="2">The sequence shown here is derived from an EMBL/GenBank/DDBJ whole genome shotgun (WGS) entry which is preliminary data.</text>
</comment>
<dbReference type="SUPFAM" id="SSF55804">
    <property type="entry name" value="Phoshotransferase/anion transport protein"/>
    <property type="match status" value="1"/>
</dbReference>
<dbReference type="PANTHER" id="PTHR47738">
    <property type="entry name" value="PTS SYSTEM FRUCTOSE-LIKE EIIA COMPONENT-RELATED"/>
    <property type="match status" value="1"/>
</dbReference>
<dbReference type="CDD" id="cd00211">
    <property type="entry name" value="PTS_IIA_fru"/>
    <property type="match status" value="1"/>
</dbReference>
<keyword evidence="3" id="KW-1185">Reference proteome</keyword>
<gene>
    <name evidence="2" type="ORF">LrDSM24759_11680</name>
</gene>
<reference evidence="3" key="1">
    <citation type="submission" date="2018-03" db="EMBL/GenBank/DDBJ databases">
        <title>New taxa in the Lactobacillus gasseri group.</title>
        <authorList>
            <person name="Tanizawa Y."/>
            <person name="Tohno M."/>
            <person name="Endo A."/>
            <person name="Arita M."/>
        </authorList>
    </citation>
    <scope>NUCLEOTIDE SEQUENCE [LARGE SCALE GENOMIC DNA]</scope>
    <source>
        <strain evidence="3">DSM 24759</strain>
    </source>
</reference>
<keyword evidence="2" id="KW-0762">Sugar transport</keyword>
<proteinExistence type="predicted"/>
<organism evidence="2 3">
    <name type="scientific">Lactobacillus rodentium</name>
    <dbReference type="NCBI Taxonomy" id="947835"/>
    <lineage>
        <taxon>Bacteria</taxon>
        <taxon>Bacillati</taxon>
        <taxon>Bacillota</taxon>
        <taxon>Bacilli</taxon>
        <taxon>Lactobacillales</taxon>
        <taxon>Lactobacillaceae</taxon>
        <taxon>Lactobacillus</taxon>
    </lineage>
</organism>
<dbReference type="EMBL" id="BFBY01000009">
    <property type="protein sequence ID" value="GBG05254.1"/>
    <property type="molecule type" value="Genomic_DNA"/>
</dbReference>